<dbReference type="PANTHER" id="PTHR23282">
    <property type="entry name" value="APICAL ENDOSOMAL GLYCOPROTEIN PRECURSOR"/>
    <property type="match status" value="1"/>
</dbReference>
<feature type="domain" description="MAM" evidence="1">
    <location>
        <begin position="58"/>
        <end position="256"/>
    </location>
</feature>
<accession>A0AAV2R4K2</accession>
<evidence type="ECO:0000313" key="2">
    <source>
        <dbReference type="EMBL" id="CAL4111317.1"/>
    </source>
</evidence>
<dbReference type="PANTHER" id="PTHR23282:SF101">
    <property type="entry name" value="MAM DOMAIN-CONTAINING PROTEIN"/>
    <property type="match status" value="1"/>
</dbReference>
<reference evidence="2 3" key="1">
    <citation type="submission" date="2024-05" db="EMBL/GenBank/DDBJ databases">
        <authorList>
            <person name="Wallberg A."/>
        </authorList>
    </citation>
    <scope>NUCLEOTIDE SEQUENCE [LARGE SCALE GENOMIC DNA]</scope>
</reference>
<feature type="domain" description="MAM" evidence="1">
    <location>
        <begin position="617"/>
        <end position="787"/>
    </location>
</feature>
<dbReference type="AlphaFoldDB" id="A0AAV2R4K2"/>
<comment type="caution">
    <text evidence="2">The sequence shown here is derived from an EMBL/GenBank/DDBJ whole genome shotgun (WGS) entry which is preliminary data.</text>
</comment>
<dbReference type="Pfam" id="PF00629">
    <property type="entry name" value="MAM"/>
    <property type="match status" value="4"/>
</dbReference>
<evidence type="ECO:0000313" key="3">
    <source>
        <dbReference type="Proteomes" id="UP001497623"/>
    </source>
</evidence>
<dbReference type="EMBL" id="CAXKWB010014654">
    <property type="protein sequence ID" value="CAL4111317.1"/>
    <property type="molecule type" value="Genomic_DNA"/>
</dbReference>
<sequence length="799" mass="87689">MQQYLTLFPNKFLQMLFVDLKSAARSMDGDDVMSKLTEGEELVGRQRRQAEGEEDTAELCDFGTGEDTGLCDWSNLNVTQLDWRPTKGDNAFWLGGPQEDVTYGDKAGGYAVFETSQVLPKNQNGPIGFESAMLVSPMRESTGPKGTCVRFWYSIGGLSPDRLRILRHPVADDMKSVDNMDDMMVGYDGSEDVVLWEARDMTMGDWKEAQVVYTFDKKHTIIFEGIPVDNNDLSRRFRGYIAVDELNFATADTCGASCPFEGGTCGWTQDTTSDDFDWILSRGSMNPSTGPPRDRSSFTSSALMGGYAVIDSNWPRRPGDRARLMSQEFQATNPDSPLCMRFWTHMFGNGIGTLSVIIHDMNTQEDNVIWEISGEAGNAWYQGQVPIASGVPFKIVFQAVVGSNNLGDIAIDDISVVQGACPSAPQVAAGSNGDCTFEVDECGWTNMAPIARSDEVDWVRTVAADNRAPSRDHTLGTPQGFYMTLPRGSVQRGGDRAWLVSGTMTGSDDPMCISFWYFMYEPFIDPSGPSLGSLRVYKQTEDSDGNVMMAPVWGLKNHQGPNWMSAQAKVQSSTDYKVVFEGSWGSSRGSGFMALDDITLFKGDCSTVPEKAATSSGDCDFQHGTCQWKNTTSDTDFRWTTASISRRPANLPDHTFGGPVGYSYFDVFNQNAKPQTLSLVSPVTLATEDKSPLCLSFWYASFGSGDSTYLKAHRESYDTSKDEESAAGEPVELWSITAADVGARPDWEFGQVEVTASDDFRIKLVGQASNGGFAIDDIKMYKGGCRIRPANAKNETAAP</sequence>
<gene>
    <name evidence="2" type="ORF">MNOR_LOCUS19608</name>
</gene>
<name>A0AAV2R4K2_MEGNR</name>
<dbReference type="CDD" id="cd06263">
    <property type="entry name" value="MAM"/>
    <property type="match status" value="4"/>
</dbReference>
<evidence type="ECO:0000259" key="1">
    <source>
        <dbReference type="PROSITE" id="PS50060"/>
    </source>
</evidence>
<dbReference type="InterPro" id="IPR000998">
    <property type="entry name" value="MAM_dom"/>
</dbReference>
<dbReference type="InterPro" id="IPR013320">
    <property type="entry name" value="ConA-like_dom_sf"/>
</dbReference>
<proteinExistence type="predicted"/>
<dbReference type="InterPro" id="IPR051560">
    <property type="entry name" value="MAM_domain-containing"/>
</dbReference>
<dbReference type="PROSITE" id="PS50060">
    <property type="entry name" value="MAM_2"/>
    <property type="match status" value="4"/>
</dbReference>
<keyword evidence="3" id="KW-1185">Reference proteome</keyword>
<dbReference type="SMART" id="SM00137">
    <property type="entry name" value="MAM"/>
    <property type="match status" value="4"/>
</dbReference>
<protein>
    <recommendedName>
        <fullName evidence="1">MAM domain-containing protein</fullName>
    </recommendedName>
</protein>
<dbReference type="Proteomes" id="UP001497623">
    <property type="component" value="Unassembled WGS sequence"/>
</dbReference>
<feature type="domain" description="MAM" evidence="1">
    <location>
        <begin position="433"/>
        <end position="607"/>
    </location>
</feature>
<dbReference type="SUPFAM" id="SSF49899">
    <property type="entry name" value="Concanavalin A-like lectins/glucanases"/>
    <property type="match status" value="4"/>
</dbReference>
<feature type="domain" description="MAM" evidence="1">
    <location>
        <begin position="256"/>
        <end position="423"/>
    </location>
</feature>
<organism evidence="2 3">
    <name type="scientific">Meganyctiphanes norvegica</name>
    <name type="common">Northern krill</name>
    <name type="synonym">Thysanopoda norvegica</name>
    <dbReference type="NCBI Taxonomy" id="48144"/>
    <lineage>
        <taxon>Eukaryota</taxon>
        <taxon>Metazoa</taxon>
        <taxon>Ecdysozoa</taxon>
        <taxon>Arthropoda</taxon>
        <taxon>Crustacea</taxon>
        <taxon>Multicrustacea</taxon>
        <taxon>Malacostraca</taxon>
        <taxon>Eumalacostraca</taxon>
        <taxon>Eucarida</taxon>
        <taxon>Euphausiacea</taxon>
        <taxon>Euphausiidae</taxon>
        <taxon>Meganyctiphanes</taxon>
    </lineage>
</organism>
<dbReference type="GO" id="GO:0016020">
    <property type="term" value="C:membrane"/>
    <property type="evidence" value="ECO:0007669"/>
    <property type="project" value="InterPro"/>
</dbReference>
<dbReference type="Gene3D" id="2.60.120.200">
    <property type="match status" value="4"/>
</dbReference>
<feature type="non-terminal residue" evidence="2">
    <location>
        <position position="799"/>
    </location>
</feature>